<dbReference type="Gene3D" id="1.25.40.390">
    <property type="match status" value="1"/>
</dbReference>
<name>A0A5J4QN97_9ZZZZ</name>
<dbReference type="SUPFAM" id="SSF48452">
    <property type="entry name" value="TPR-like"/>
    <property type="match status" value="1"/>
</dbReference>
<protein>
    <submittedName>
        <fullName evidence="7">RagB/SusD family nutrient uptake outer membrane protein</fullName>
    </submittedName>
</protein>
<evidence type="ECO:0000256" key="4">
    <source>
        <dbReference type="ARBA" id="ARBA00023237"/>
    </source>
</evidence>
<comment type="subcellular location">
    <subcellularLocation>
        <location evidence="1">Cell outer membrane</location>
    </subcellularLocation>
</comment>
<proteinExistence type="predicted"/>
<dbReference type="AlphaFoldDB" id="A0A5J4QN97"/>
<evidence type="ECO:0000259" key="6">
    <source>
        <dbReference type="Pfam" id="PF14322"/>
    </source>
</evidence>
<reference evidence="7" key="1">
    <citation type="submission" date="2019-03" db="EMBL/GenBank/DDBJ databases">
        <title>Single cell metagenomics reveals metabolic interactions within the superorganism composed of flagellate Streblomastix strix and complex community of Bacteroidetes bacteria on its surface.</title>
        <authorList>
            <person name="Treitli S.C."/>
            <person name="Kolisko M."/>
            <person name="Husnik F."/>
            <person name="Keeling P."/>
            <person name="Hampl V."/>
        </authorList>
    </citation>
    <scope>NUCLEOTIDE SEQUENCE</scope>
    <source>
        <strain evidence="7">STM</strain>
    </source>
</reference>
<dbReference type="InterPro" id="IPR012944">
    <property type="entry name" value="SusD_RagB_dom"/>
</dbReference>
<feature type="domain" description="RagB/SusD" evidence="5">
    <location>
        <begin position="344"/>
        <end position="672"/>
    </location>
</feature>
<evidence type="ECO:0000256" key="2">
    <source>
        <dbReference type="ARBA" id="ARBA00022729"/>
    </source>
</evidence>
<evidence type="ECO:0000256" key="3">
    <source>
        <dbReference type="ARBA" id="ARBA00023136"/>
    </source>
</evidence>
<dbReference type="Pfam" id="PF07980">
    <property type="entry name" value="SusD_RagB"/>
    <property type="match status" value="1"/>
</dbReference>
<organism evidence="7">
    <name type="scientific">termite gut metagenome</name>
    <dbReference type="NCBI Taxonomy" id="433724"/>
    <lineage>
        <taxon>unclassified sequences</taxon>
        <taxon>metagenomes</taxon>
        <taxon>organismal metagenomes</taxon>
    </lineage>
</organism>
<evidence type="ECO:0000313" key="7">
    <source>
        <dbReference type="EMBL" id="KAA6322518.1"/>
    </source>
</evidence>
<dbReference type="EMBL" id="SNRY01003023">
    <property type="protein sequence ID" value="KAA6322518.1"/>
    <property type="molecule type" value="Genomic_DNA"/>
</dbReference>
<comment type="caution">
    <text evidence="7">The sequence shown here is derived from an EMBL/GenBank/DDBJ whole genome shotgun (WGS) entry which is preliminary data.</text>
</comment>
<accession>A0A5J4QN97</accession>
<keyword evidence="2" id="KW-0732">Signal</keyword>
<evidence type="ECO:0000259" key="5">
    <source>
        <dbReference type="Pfam" id="PF07980"/>
    </source>
</evidence>
<keyword evidence="4" id="KW-0998">Cell outer membrane</keyword>
<sequence>MKTKNNIIIRSLLALALISSFASCDDFLDKEPMSQITPEAYFTDASQLENYANRMYADILPSHSTWSYGIFGEDNNTDNQTGVSVHDRYTADRWKVDMSENDNWKFEQIYRCNFFFAQVSPKFGEDLSASANTITGDLANVKHYIGEVYFLRAYEYFKRYQMFGDFPIVSEPLADSMEALREALKRSPRNEVARFILSDLDKAATLLADKNLTTTRINKDAALLLKSRVALYEGTWLKHHKGTAFVPNGEGWPGKTKEYNANYQFPNGSIDNEIDFFLTEAINASKLVADAYKGSLTENTGVLQQDASAPVNPYYEMFASENLSGVKEVLLWRQYAKGLQTHNVNSAAGRGNYRIGVTRGLVNNYLMADGTPVYTHGTYSDGDSYYKGDKTIADVRANRDSRLAIFLKEPGQKNVLYELENNEGTEAVFVEPYPGITNGDGERGYSTGYALHKGGSFNRKHYANGGGFTAAVCFRATEALLNYMEASFEKAGSLDGTAREYWTIIRNRSHVNPDFDNTIAKTDLSKEAENDWGVYSAGTMIDKTLYNIRRERRSELIAEGLRYMDLCRWRSMDQLITNPYHIEGFHLWNTPMESWYEAADLVADGTNDAKVSSKDRSEYLRPYERYSGQNGYNGMTWKKAHYLRPIMVKQFQVSATEGADVAASLLYQNPYWTIRADESATE</sequence>
<feature type="domain" description="SusD-like N-terminal" evidence="6">
    <location>
        <begin position="26"/>
        <end position="231"/>
    </location>
</feature>
<keyword evidence="3" id="KW-0472">Membrane</keyword>
<dbReference type="InterPro" id="IPR033985">
    <property type="entry name" value="SusD-like_N"/>
</dbReference>
<dbReference type="Pfam" id="PF14322">
    <property type="entry name" value="SusD-like_3"/>
    <property type="match status" value="1"/>
</dbReference>
<dbReference type="InterPro" id="IPR011990">
    <property type="entry name" value="TPR-like_helical_dom_sf"/>
</dbReference>
<dbReference type="GO" id="GO:0009279">
    <property type="term" value="C:cell outer membrane"/>
    <property type="evidence" value="ECO:0007669"/>
    <property type="project" value="UniProtKB-SubCell"/>
</dbReference>
<dbReference type="PROSITE" id="PS51257">
    <property type="entry name" value="PROKAR_LIPOPROTEIN"/>
    <property type="match status" value="1"/>
</dbReference>
<evidence type="ECO:0000256" key="1">
    <source>
        <dbReference type="ARBA" id="ARBA00004442"/>
    </source>
</evidence>
<gene>
    <name evidence="7" type="ORF">EZS27_027947</name>
</gene>